<feature type="chain" id="PRO_5003069738" description="Secreted protein" evidence="1">
    <location>
        <begin position="24"/>
        <end position="137"/>
    </location>
</feature>
<keyword evidence="3" id="KW-1185">Reference proteome</keyword>
<sequence>MTMKKIILILILLVNGVSLSAQSEVARLQSFLKVGEQLDCGNYSIVFKKVISDSRCPKSVTCVWAGTAEVLLEIRKADEVYEEYRIEIGSFIDVYFQLPQLANIHLKLLGLAPYPETPQKIKQSEYKVTIQLEELLD</sequence>
<dbReference type="eggNOG" id="ENOG5033BNR">
    <property type="taxonomic scope" value="Bacteria"/>
</dbReference>
<reference evidence="2 3" key="1">
    <citation type="journal article" date="2010" name="BMC Genomics">
        <title>The complete genome of Zunongwangia profunda SM-A87 reveals its adaptation to the deep-sea environment and ecological role in sedimentary organic nitrogen degradation.</title>
        <authorList>
            <person name="Qin Q.L."/>
            <person name="Zhang X.Y."/>
            <person name="Wang X.M."/>
            <person name="Liu G.M."/>
            <person name="Chen X.L."/>
            <person name="Xie B.B."/>
            <person name="Dang H.Y."/>
            <person name="Zhou B.C."/>
            <person name="Yu J."/>
            <person name="Zhang Y.Z."/>
        </authorList>
    </citation>
    <scope>NUCLEOTIDE SEQUENCE [LARGE SCALE GENOMIC DNA]</scope>
    <source>
        <strain evidence="3">DSM 18752 / CCTCC AB 206139 / SM-A87</strain>
    </source>
</reference>
<dbReference type="AlphaFoldDB" id="D5BCU1"/>
<protein>
    <recommendedName>
        <fullName evidence="4">Secreted protein</fullName>
    </recommendedName>
</protein>
<evidence type="ECO:0000256" key="1">
    <source>
        <dbReference type="SAM" id="SignalP"/>
    </source>
</evidence>
<feature type="signal peptide" evidence="1">
    <location>
        <begin position="1"/>
        <end position="23"/>
    </location>
</feature>
<dbReference type="EMBL" id="CP001650">
    <property type="protein sequence ID" value="ADF50604.1"/>
    <property type="molecule type" value="Genomic_DNA"/>
</dbReference>
<dbReference type="HOGENOM" id="CLU_150593_0_0_10"/>
<dbReference type="Proteomes" id="UP000001654">
    <property type="component" value="Chromosome"/>
</dbReference>
<dbReference type="KEGG" id="zpr:ZPR_0243"/>
<keyword evidence="1" id="KW-0732">Signal</keyword>
<accession>D5BCU1</accession>
<evidence type="ECO:0000313" key="2">
    <source>
        <dbReference type="EMBL" id="ADF50604.1"/>
    </source>
</evidence>
<proteinExistence type="predicted"/>
<gene>
    <name evidence="2" type="ordered locus">ZPR_0243</name>
</gene>
<dbReference type="STRING" id="655815.ZPR_0243"/>
<evidence type="ECO:0008006" key="4">
    <source>
        <dbReference type="Google" id="ProtNLM"/>
    </source>
</evidence>
<organism evidence="2 3">
    <name type="scientific">Zunongwangia profunda (strain DSM 18752 / CCTCC AB 206139 / SM-A87)</name>
    <name type="common">Wangia profunda</name>
    <dbReference type="NCBI Taxonomy" id="655815"/>
    <lineage>
        <taxon>Bacteria</taxon>
        <taxon>Pseudomonadati</taxon>
        <taxon>Bacteroidota</taxon>
        <taxon>Flavobacteriia</taxon>
        <taxon>Flavobacteriales</taxon>
        <taxon>Flavobacteriaceae</taxon>
        <taxon>Zunongwangia</taxon>
    </lineage>
</organism>
<name>D5BCU1_ZUNPS</name>
<evidence type="ECO:0000313" key="3">
    <source>
        <dbReference type="Proteomes" id="UP000001654"/>
    </source>
</evidence>